<name>A0A8S9NW71_BRACR</name>
<evidence type="ECO:0000313" key="3">
    <source>
        <dbReference type="Proteomes" id="UP000712600"/>
    </source>
</evidence>
<sequence>MTTKRNRAGKAIKEGTAPTEGGAVNYRLPLRLFATDRYPNNMNNCYSSLEFLLLVRDVLEGSAEMERLLCSCFVLLFRLPVRRCAFSAKLVHGMLSRQLVTKKRFEMWPVFGEGSDKVLACRIWTCYRLTLWGVRAGYEVEDQTKPKKTDYVFWDKLFGGRCNLTVEDLAAMVAGGKTLSPGKKLRICLIIIVDGWGRESFWWTISIMIPHKKVLGKFDDPEGVFCAKLRPESKFLVGFPLALQLWAFEAIPVLLDRLGDDDSVTLLSYVGDKLPTHTGLVLTDVLHAERSPKLAVLPMMEVDEDREDGWGVFDCEIFDRKVAYMVELVKSGYKFKTGEWGGGDAAEPLYVHNLGESEAKRKIRKLTHKEEAGPVGLRFGPLMKQRRLSRYFSRKGKGWEDKYEALLGTVEGIKKELGRLNKVVEKQGRLLRKYKAKTIGKFSSSKLRGLRRRKKSVVAVETGILFGESDPGGSDNNMEELGVAMGIDNRPHKVAEHAEMTMKEGDGVPLLYKKKRDKTAEAHVVLYGSGSNTFYVTEEEVGSKTGGCVVGNAYPLSYVEQDSNVGADVGIPGGPAARGTEVNFGDLNRLVGVIKRGVIGPVAEEEVGKDMEVGVATKRTDGQSMEVDGNARKLGEMMEDSDEKRCDGEKEPMVDGLVVEEAVENIPIAEQEVPKLDFSSPKTVEEDATLSKQSVVDEETDGERSASEGEGGDSNGSGHKQVMDLSDAAPC</sequence>
<evidence type="ECO:0000313" key="2">
    <source>
        <dbReference type="EMBL" id="KAF3509264.1"/>
    </source>
</evidence>
<dbReference type="PANTHER" id="PTHR48449">
    <property type="entry name" value="DUF1985 DOMAIN-CONTAINING PROTEIN"/>
    <property type="match status" value="1"/>
</dbReference>
<dbReference type="AlphaFoldDB" id="A0A8S9NW71"/>
<dbReference type="EMBL" id="QGKX02001521">
    <property type="protein sequence ID" value="KAF3509264.1"/>
    <property type="molecule type" value="Genomic_DNA"/>
</dbReference>
<gene>
    <name evidence="2" type="ORF">F2Q69_00007693</name>
</gene>
<accession>A0A8S9NW71</accession>
<evidence type="ECO:0008006" key="4">
    <source>
        <dbReference type="Google" id="ProtNLM"/>
    </source>
</evidence>
<evidence type="ECO:0000256" key="1">
    <source>
        <dbReference type="SAM" id="MobiDB-lite"/>
    </source>
</evidence>
<dbReference type="PANTHER" id="PTHR48449:SF1">
    <property type="entry name" value="DUF1985 DOMAIN-CONTAINING PROTEIN"/>
    <property type="match status" value="1"/>
</dbReference>
<organism evidence="2 3">
    <name type="scientific">Brassica cretica</name>
    <name type="common">Mustard</name>
    <dbReference type="NCBI Taxonomy" id="69181"/>
    <lineage>
        <taxon>Eukaryota</taxon>
        <taxon>Viridiplantae</taxon>
        <taxon>Streptophyta</taxon>
        <taxon>Embryophyta</taxon>
        <taxon>Tracheophyta</taxon>
        <taxon>Spermatophyta</taxon>
        <taxon>Magnoliopsida</taxon>
        <taxon>eudicotyledons</taxon>
        <taxon>Gunneridae</taxon>
        <taxon>Pentapetalae</taxon>
        <taxon>rosids</taxon>
        <taxon>malvids</taxon>
        <taxon>Brassicales</taxon>
        <taxon>Brassicaceae</taxon>
        <taxon>Brassiceae</taxon>
        <taxon>Brassica</taxon>
    </lineage>
</organism>
<protein>
    <recommendedName>
        <fullName evidence="4">DUF1985 domain-containing protein</fullName>
    </recommendedName>
</protein>
<feature type="region of interest" description="Disordered" evidence="1">
    <location>
        <begin position="674"/>
        <end position="731"/>
    </location>
</feature>
<proteinExistence type="predicted"/>
<reference evidence="2" key="1">
    <citation type="submission" date="2019-12" db="EMBL/GenBank/DDBJ databases">
        <title>Genome sequencing and annotation of Brassica cretica.</title>
        <authorList>
            <person name="Studholme D.J."/>
            <person name="Sarris P."/>
        </authorList>
    </citation>
    <scope>NUCLEOTIDE SEQUENCE</scope>
    <source>
        <strain evidence="2">PFS-109/04</strain>
        <tissue evidence="2">Leaf</tissue>
    </source>
</reference>
<comment type="caution">
    <text evidence="2">The sequence shown here is derived from an EMBL/GenBank/DDBJ whole genome shotgun (WGS) entry which is preliminary data.</text>
</comment>
<dbReference type="Proteomes" id="UP000712600">
    <property type="component" value="Unassembled WGS sequence"/>
</dbReference>